<comment type="caution">
    <text evidence="1">The sequence shown here is derived from an EMBL/GenBank/DDBJ whole genome shotgun (WGS) entry which is preliminary data.</text>
</comment>
<gene>
    <name evidence="1" type="ORF">GPM918_LOCUS7871</name>
    <name evidence="2" type="ORF">SRO942_LOCUS7871</name>
</gene>
<sequence length="376" mass="45430">MNPRRKRLKTTVSQHVLQTIEDIRPVNLYIRKKLKNNSSPKSHICQLENKFEELDAQKRLKYIQKSIDRFIQLLDDNDVCLSAQRDEDLFSLLLKPGERTIYFRNHLKAPSLPPCNSKMLYIHLMKQKYNDKFDRDKCILKWHQLDEKIRKEYEQLTDEVHNKYDRDMSKFSNFLPNRIAEDYFIYATAIENSFMDDDMDFVESSVLNTEEITSILQQYTPSVLYEKKMKQEYLFNELKNEEQIKWIQKSLKKWRKFLKKYPYVIEERTPTLNHILNSNEILTYFYTIGLPKSSSLDNDLNQLKCTCKDNLLYLQNLVKFIEIDLKDEQYLKFELFTNFEDIKKHYKLATALEQFRLTLTIDQIHLMGRIRRLRQQ</sequence>
<dbReference type="SUPFAM" id="SSF47095">
    <property type="entry name" value="HMG-box"/>
    <property type="match status" value="1"/>
</dbReference>
<dbReference type="OrthoDB" id="10447238at2759"/>
<evidence type="ECO:0000313" key="2">
    <source>
        <dbReference type="EMBL" id="CAF3671359.1"/>
    </source>
</evidence>
<reference evidence="1" key="1">
    <citation type="submission" date="2021-02" db="EMBL/GenBank/DDBJ databases">
        <authorList>
            <person name="Nowell W R."/>
        </authorList>
    </citation>
    <scope>NUCLEOTIDE SEQUENCE</scope>
</reference>
<dbReference type="EMBL" id="CAJNOQ010001319">
    <property type="protein sequence ID" value="CAF0886131.1"/>
    <property type="molecule type" value="Genomic_DNA"/>
</dbReference>
<keyword evidence="3" id="KW-1185">Reference proteome</keyword>
<dbReference type="EMBL" id="CAJOBC010001319">
    <property type="protein sequence ID" value="CAF3671359.1"/>
    <property type="molecule type" value="Genomic_DNA"/>
</dbReference>
<evidence type="ECO:0000313" key="3">
    <source>
        <dbReference type="Proteomes" id="UP000663829"/>
    </source>
</evidence>
<proteinExistence type="predicted"/>
<dbReference type="InterPro" id="IPR036910">
    <property type="entry name" value="HMG_box_dom_sf"/>
</dbReference>
<accession>A0A813YMJ0</accession>
<dbReference type="AlphaFoldDB" id="A0A813YMJ0"/>
<organism evidence="1 3">
    <name type="scientific">Didymodactylos carnosus</name>
    <dbReference type="NCBI Taxonomy" id="1234261"/>
    <lineage>
        <taxon>Eukaryota</taxon>
        <taxon>Metazoa</taxon>
        <taxon>Spiralia</taxon>
        <taxon>Gnathifera</taxon>
        <taxon>Rotifera</taxon>
        <taxon>Eurotatoria</taxon>
        <taxon>Bdelloidea</taxon>
        <taxon>Philodinida</taxon>
        <taxon>Philodinidae</taxon>
        <taxon>Didymodactylos</taxon>
    </lineage>
</organism>
<protein>
    <submittedName>
        <fullName evidence="1">Uncharacterized protein</fullName>
    </submittedName>
</protein>
<name>A0A813YMJ0_9BILA</name>
<evidence type="ECO:0000313" key="1">
    <source>
        <dbReference type="EMBL" id="CAF0886131.1"/>
    </source>
</evidence>
<dbReference type="Proteomes" id="UP000663829">
    <property type="component" value="Unassembled WGS sequence"/>
</dbReference>
<dbReference type="Proteomes" id="UP000681722">
    <property type="component" value="Unassembled WGS sequence"/>
</dbReference>